<dbReference type="PANTHER" id="PTHR30383">
    <property type="entry name" value="THIOESTERASE 1/PROTEASE 1/LYSOPHOSPHOLIPASE L1"/>
    <property type="match status" value="1"/>
</dbReference>
<dbReference type="Proteomes" id="UP000036520">
    <property type="component" value="Chromosome"/>
</dbReference>
<dbReference type="Gene3D" id="3.40.50.1110">
    <property type="entry name" value="SGNH hydrolase"/>
    <property type="match status" value="1"/>
</dbReference>
<name>A0A0H4PIU5_9BACT</name>
<dbReference type="InterPro" id="IPR036514">
    <property type="entry name" value="SGNH_hydro_sf"/>
</dbReference>
<dbReference type="STRING" id="320787.CA2015_4727"/>
<dbReference type="RefSeq" id="WP_240477879.1">
    <property type="nucleotide sequence ID" value="NZ_CAXBGM010000057.1"/>
</dbReference>
<proteinExistence type="predicted"/>
<keyword evidence="4" id="KW-1185">Reference proteome</keyword>
<keyword evidence="1" id="KW-0732">Signal</keyword>
<evidence type="ECO:0000256" key="1">
    <source>
        <dbReference type="SAM" id="SignalP"/>
    </source>
</evidence>
<evidence type="ECO:0000313" key="3">
    <source>
        <dbReference type="EMBL" id="AKP54054.1"/>
    </source>
</evidence>
<gene>
    <name evidence="3" type="ORF">CA2015_4727</name>
</gene>
<dbReference type="GO" id="GO:0004622">
    <property type="term" value="F:phosphatidylcholine lysophospholipase activity"/>
    <property type="evidence" value="ECO:0007669"/>
    <property type="project" value="TreeGrafter"/>
</dbReference>
<organism evidence="3 4">
    <name type="scientific">Cyclobacterium amurskyense</name>
    <dbReference type="NCBI Taxonomy" id="320787"/>
    <lineage>
        <taxon>Bacteria</taxon>
        <taxon>Pseudomonadati</taxon>
        <taxon>Bacteroidota</taxon>
        <taxon>Cytophagia</taxon>
        <taxon>Cytophagales</taxon>
        <taxon>Cyclobacteriaceae</taxon>
        <taxon>Cyclobacterium</taxon>
    </lineage>
</organism>
<dbReference type="KEGG" id="camu:CA2015_4727"/>
<dbReference type="InterPro" id="IPR013830">
    <property type="entry name" value="SGNH_hydro"/>
</dbReference>
<evidence type="ECO:0000259" key="2">
    <source>
        <dbReference type="Pfam" id="PF13472"/>
    </source>
</evidence>
<sequence length="217" mass="25041">MMTKNNFFLISLLLFTCSSVFAQNPERFKDQVAKINKDYPVKDNLNSIVFTGSSTIRMWKSLQKDFPEHNVINGGFGGSQASDLNFYINELILDYKPTKVFIYEGDNDLSAGKTVEDILVTFDLIISKIHEALPETEIILISPKPSVARWELADQYLDLNKKLKKSTKGKKYLKYADLWKPMLAKDKEPMKDIFLKDNLHMNEKGYAIWAKTIKRFL</sequence>
<feature type="domain" description="SGNH hydrolase-type esterase" evidence="2">
    <location>
        <begin position="59"/>
        <end position="208"/>
    </location>
</feature>
<dbReference type="InterPro" id="IPR051532">
    <property type="entry name" value="Ester_Hydrolysis_Enzymes"/>
</dbReference>
<reference evidence="3 4" key="1">
    <citation type="submission" date="2015-07" db="EMBL/GenBank/DDBJ databases">
        <authorList>
            <person name="Kim K.M."/>
        </authorList>
    </citation>
    <scope>NUCLEOTIDE SEQUENCE [LARGE SCALE GENOMIC DNA]</scope>
    <source>
        <strain evidence="3 4">KCTC 12363</strain>
    </source>
</reference>
<protein>
    <submittedName>
        <fullName evidence="3">Lipolytic protein G-D-S-L family</fullName>
    </submittedName>
</protein>
<evidence type="ECO:0000313" key="4">
    <source>
        <dbReference type="Proteomes" id="UP000036520"/>
    </source>
</evidence>
<accession>A0A0H4PIU5</accession>
<dbReference type="SUPFAM" id="SSF52266">
    <property type="entry name" value="SGNH hydrolase"/>
    <property type="match status" value="1"/>
</dbReference>
<dbReference type="PANTHER" id="PTHR30383:SF5">
    <property type="entry name" value="SGNH HYDROLASE-TYPE ESTERASE DOMAIN-CONTAINING PROTEIN"/>
    <property type="match status" value="1"/>
</dbReference>
<dbReference type="Pfam" id="PF13472">
    <property type="entry name" value="Lipase_GDSL_2"/>
    <property type="match status" value="1"/>
</dbReference>
<dbReference type="AlphaFoldDB" id="A0A0H4PIU5"/>
<feature type="chain" id="PRO_5005208163" evidence="1">
    <location>
        <begin position="23"/>
        <end position="217"/>
    </location>
</feature>
<dbReference type="EMBL" id="CP012040">
    <property type="protein sequence ID" value="AKP54054.1"/>
    <property type="molecule type" value="Genomic_DNA"/>
</dbReference>
<feature type="signal peptide" evidence="1">
    <location>
        <begin position="1"/>
        <end position="22"/>
    </location>
</feature>